<evidence type="ECO:0000313" key="1">
    <source>
        <dbReference type="EMBL" id="VXA84046.1"/>
    </source>
</evidence>
<accession>A0A653KY02</accession>
<protein>
    <submittedName>
        <fullName evidence="1">Contig_80, whole genome shotgun sequence</fullName>
    </submittedName>
</protein>
<dbReference type="RefSeq" id="WP_159158931.1">
    <property type="nucleotide sequence ID" value="NZ_LR732798.1"/>
</dbReference>
<evidence type="ECO:0000313" key="2">
    <source>
        <dbReference type="Proteomes" id="UP000439123"/>
    </source>
</evidence>
<dbReference type="AlphaFoldDB" id="A0A653KY02"/>
<dbReference type="Proteomes" id="UP000439123">
    <property type="component" value="Unassembled WGS sequence"/>
</dbReference>
<organism evidence="1 2">
    <name type="scientific">Aeromonas veronii</name>
    <dbReference type="NCBI Taxonomy" id="654"/>
    <lineage>
        <taxon>Bacteria</taxon>
        <taxon>Pseudomonadati</taxon>
        <taxon>Pseudomonadota</taxon>
        <taxon>Gammaproteobacteria</taxon>
        <taxon>Aeromonadales</taxon>
        <taxon>Aeromonadaceae</taxon>
        <taxon>Aeromonas</taxon>
    </lineage>
</organism>
<comment type="caution">
    <text evidence="1">The sequence shown here is derived from an EMBL/GenBank/DDBJ whole genome shotgun (WGS) entry which is preliminary data.</text>
</comment>
<proteinExistence type="predicted"/>
<reference evidence="1 2" key="1">
    <citation type="submission" date="2019-10" db="EMBL/GenBank/DDBJ databases">
        <authorList>
            <person name="Karimi E."/>
        </authorList>
    </citation>
    <scope>NUCLEOTIDE SEQUENCE [LARGE SCALE GENOMIC DNA]</scope>
    <source>
        <strain evidence="1">Aeromonas sp. 8C</strain>
    </source>
</reference>
<name>A0A653KY02_AERVE</name>
<sequence>MVANKHELIANAAMAQLHKMWPCTFDIEIPEAPAGWSWTMAQNAGEFELVLACVGEGDDFELSSVEVITKSSVAQMASLLIANISCLGVQ</sequence>
<dbReference type="EMBL" id="CABWLC010000008">
    <property type="protein sequence ID" value="VXA84046.1"/>
    <property type="molecule type" value="Genomic_DNA"/>
</dbReference>
<gene>
    <name evidence="1" type="ORF">AERO8C_160199</name>
</gene>